<proteinExistence type="predicted"/>
<evidence type="ECO:0000313" key="5">
    <source>
        <dbReference type="Proteomes" id="UP000635142"/>
    </source>
</evidence>
<dbReference type="PANTHER" id="PTHR43877">
    <property type="entry name" value="AMINOALKYLPHOSPHONATE N-ACETYLTRANSFERASE-RELATED-RELATED"/>
    <property type="match status" value="1"/>
</dbReference>
<dbReference type="Gene3D" id="3.40.630.30">
    <property type="match status" value="1"/>
</dbReference>
<protein>
    <submittedName>
        <fullName evidence="4">GNAT family N-acetyltransferase</fullName>
    </submittedName>
</protein>
<accession>A0A927D7M9</accession>
<dbReference type="InterPro" id="IPR050832">
    <property type="entry name" value="Bact_Acetyltransf"/>
</dbReference>
<dbReference type="EMBL" id="JACTAG010000003">
    <property type="protein sequence ID" value="MBD3665916.1"/>
    <property type="molecule type" value="Genomic_DNA"/>
</dbReference>
<evidence type="ECO:0000313" key="4">
    <source>
        <dbReference type="EMBL" id="MBD3665916.1"/>
    </source>
</evidence>
<dbReference type="AlphaFoldDB" id="A0A927D7M9"/>
<dbReference type="SUPFAM" id="SSF55729">
    <property type="entry name" value="Acyl-CoA N-acyltransferases (Nat)"/>
    <property type="match status" value="1"/>
</dbReference>
<dbReference type="RefSeq" id="WP_191076946.1">
    <property type="nucleotide sequence ID" value="NZ_JACTAG010000003.1"/>
</dbReference>
<comment type="caution">
    <text evidence="4">The sequence shown here is derived from an EMBL/GenBank/DDBJ whole genome shotgun (WGS) entry which is preliminary data.</text>
</comment>
<evidence type="ECO:0000256" key="1">
    <source>
        <dbReference type="ARBA" id="ARBA00022679"/>
    </source>
</evidence>
<dbReference type="Pfam" id="PF00583">
    <property type="entry name" value="Acetyltransf_1"/>
    <property type="match status" value="1"/>
</dbReference>
<dbReference type="InterPro" id="IPR016181">
    <property type="entry name" value="Acyl_CoA_acyltransferase"/>
</dbReference>
<sequence length="154" mass="16447">MDALTLQTVSAPDAEIAALLQAHFDLMRSTSPAESCHVMAPESVFDEADVVLAARRAGLLLGIGALKAIGPNLAELKSMHTTKAARGQGVGAYLLTALMEAARQMGMQHISLETGTDPLFAPARALYTRHGFETCAPFGDYVDDPLSTFMTRRL</sequence>
<feature type="domain" description="N-acetyltransferase" evidence="3">
    <location>
        <begin position="4"/>
        <end position="154"/>
    </location>
</feature>
<dbReference type="PROSITE" id="PS51186">
    <property type="entry name" value="GNAT"/>
    <property type="match status" value="1"/>
</dbReference>
<keyword evidence="2" id="KW-0012">Acyltransferase</keyword>
<dbReference type="CDD" id="cd04301">
    <property type="entry name" value="NAT_SF"/>
    <property type="match status" value="1"/>
</dbReference>
<dbReference type="GO" id="GO:0016747">
    <property type="term" value="F:acyltransferase activity, transferring groups other than amino-acyl groups"/>
    <property type="evidence" value="ECO:0007669"/>
    <property type="project" value="InterPro"/>
</dbReference>
<organism evidence="4 5">
    <name type="scientific">Sulfitobacter aestuariivivens</name>
    <dbReference type="NCBI Taxonomy" id="2766981"/>
    <lineage>
        <taxon>Bacteria</taxon>
        <taxon>Pseudomonadati</taxon>
        <taxon>Pseudomonadota</taxon>
        <taxon>Alphaproteobacteria</taxon>
        <taxon>Rhodobacterales</taxon>
        <taxon>Roseobacteraceae</taxon>
        <taxon>Sulfitobacter</taxon>
    </lineage>
</organism>
<dbReference type="Proteomes" id="UP000635142">
    <property type="component" value="Unassembled WGS sequence"/>
</dbReference>
<evidence type="ECO:0000259" key="3">
    <source>
        <dbReference type="PROSITE" id="PS51186"/>
    </source>
</evidence>
<reference evidence="4" key="1">
    <citation type="submission" date="2020-08" db="EMBL/GenBank/DDBJ databases">
        <title>Sulfitobacter aestuariivivens sp. nov., isolated from a tidal flat.</title>
        <authorList>
            <person name="Park S."/>
            <person name="Yoon J.-H."/>
        </authorList>
    </citation>
    <scope>NUCLEOTIDE SEQUENCE</scope>
    <source>
        <strain evidence="4">TSTF-M16</strain>
    </source>
</reference>
<keyword evidence="1" id="KW-0808">Transferase</keyword>
<dbReference type="PANTHER" id="PTHR43877:SF5">
    <property type="entry name" value="BLL8307 PROTEIN"/>
    <property type="match status" value="1"/>
</dbReference>
<keyword evidence="5" id="KW-1185">Reference proteome</keyword>
<gene>
    <name evidence="4" type="ORF">H9Q16_18415</name>
</gene>
<name>A0A927D7M9_9RHOB</name>
<dbReference type="InterPro" id="IPR000182">
    <property type="entry name" value="GNAT_dom"/>
</dbReference>
<evidence type="ECO:0000256" key="2">
    <source>
        <dbReference type="ARBA" id="ARBA00023315"/>
    </source>
</evidence>